<sequence>MADDPQILVVPLFSELGNLGLALRREVFIGEQHVPEDEEFDAYDLTATHLVAVDGGNVVGALRILFLDEHVKIGRVVVHRLARGRGIATRMMVFAMDIARARGETKFYLTAQIDKLALYEKLGFVAFGDEFQDGGMPHLAMKTY</sequence>
<dbReference type="InterPro" id="IPR000182">
    <property type="entry name" value="GNAT_dom"/>
</dbReference>
<evidence type="ECO:0000313" key="4">
    <source>
        <dbReference type="EMBL" id="MBI4923037.1"/>
    </source>
</evidence>
<proteinExistence type="predicted"/>
<dbReference type="CDD" id="cd04301">
    <property type="entry name" value="NAT_SF"/>
    <property type="match status" value="1"/>
</dbReference>
<name>A0A933L4R3_9HYPH</name>
<organism evidence="4 5">
    <name type="scientific">Devosia nanyangense</name>
    <dbReference type="NCBI Taxonomy" id="1228055"/>
    <lineage>
        <taxon>Bacteria</taxon>
        <taxon>Pseudomonadati</taxon>
        <taxon>Pseudomonadota</taxon>
        <taxon>Alphaproteobacteria</taxon>
        <taxon>Hyphomicrobiales</taxon>
        <taxon>Devosiaceae</taxon>
        <taxon>Devosia</taxon>
    </lineage>
</organism>
<evidence type="ECO:0000313" key="5">
    <source>
        <dbReference type="Proteomes" id="UP000782610"/>
    </source>
</evidence>
<dbReference type="SUPFAM" id="SSF55729">
    <property type="entry name" value="Acyl-CoA N-acyltransferases (Nat)"/>
    <property type="match status" value="1"/>
</dbReference>
<dbReference type="Pfam" id="PF00583">
    <property type="entry name" value="Acetyltransf_1"/>
    <property type="match status" value="1"/>
</dbReference>
<dbReference type="PROSITE" id="PS51186">
    <property type="entry name" value="GNAT"/>
    <property type="match status" value="1"/>
</dbReference>
<accession>A0A933L4R3</accession>
<evidence type="ECO:0000256" key="1">
    <source>
        <dbReference type="ARBA" id="ARBA00022679"/>
    </source>
</evidence>
<reference evidence="4" key="1">
    <citation type="submission" date="2020-07" db="EMBL/GenBank/DDBJ databases">
        <title>Huge and variable diversity of episymbiotic CPR bacteria and DPANN archaea in groundwater ecosystems.</title>
        <authorList>
            <person name="He C.Y."/>
            <person name="Keren R."/>
            <person name="Whittaker M."/>
            <person name="Farag I.F."/>
            <person name="Doudna J."/>
            <person name="Cate J.H.D."/>
            <person name="Banfield J.F."/>
        </authorList>
    </citation>
    <scope>NUCLEOTIDE SEQUENCE</scope>
    <source>
        <strain evidence="4">NC_groundwater_1586_Pr3_B-0.1um_66_15</strain>
    </source>
</reference>
<feature type="domain" description="N-acetyltransferase" evidence="3">
    <location>
        <begin position="7"/>
        <end position="144"/>
    </location>
</feature>
<dbReference type="AlphaFoldDB" id="A0A933L4R3"/>
<comment type="caution">
    <text evidence="4">The sequence shown here is derived from an EMBL/GenBank/DDBJ whole genome shotgun (WGS) entry which is preliminary data.</text>
</comment>
<dbReference type="Gene3D" id="3.40.630.30">
    <property type="match status" value="1"/>
</dbReference>
<dbReference type="PANTHER" id="PTHR43877:SF2">
    <property type="entry name" value="AMINOALKYLPHOSPHONATE N-ACETYLTRANSFERASE-RELATED"/>
    <property type="match status" value="1"/>
</dbReference>
<protein>
    <submittedName>
        <fullName evidence="4">GNAT family N-acetyltransferase</fullName>
    </submittedName>
</protein>
<dbReference type="InterPro" id="IPR050832">
    <property type="entry name" value="Bact_Acetyltransf"/>
</dbReference>
<dbReference type="PANTHER" id="PTHR43877">
    <property type="entry name" value="AMINOALKYLPHOSPHONATE N-ACETYLTRANSFERASE-RELATED-RELATED"/>
    <property type="match status" value="1"/>
</dbReference>
<dbReference type="EMBL" id="JACRAF010000041">
    <property type="protein sequence ID" value="MBI4923037.1"/>
    <property type="molecule type" value="Genomic_DNA"/>
</dbReference>
<dbReference type="Proteomes" id="UP000782610">
    <property type="component" value="Unassembled WGS sequence"/>
</dbReference>
<keyword evidence="1" id="KW-0808">Transferase</keyword>
<evidence type="ECO:0000259" key="3">
    <source>
        <dbReference type="PROSITE" id="PS51186"/>
    </source>
</evidence>
<dbReference type="GO" id="GO:0016747">
    <property type="term" value="F:acyltransferase activity, transferring groups other than amino-acyl groups"/>
    <property type="evidence" value="ECO:0007669"/>
    <property type="project" value="InterPro"/>
</dbReference>
<keyword evidence="2" id="KW-0012">Acyltransferase</keyword>
<evidence type="ECO:0000256" key="2">
    <source>
        <dbReference type="ARBA" id="ARBA00023315"/>
    </source>
</evidence>
<gene>
    <name evidence="4" type="ORF">HY834_14935</name>
</gene>
<dbReference type="InterPro" id="IPR016181">
    <property type="entry name" value="Acyl_CoA_acyltransferase"/>
</dbReference>